<dbReference type="EMBL" id="CP002382">
    <property type="protein sequence ID" value="AEP10273.1"/>
    <property type="molecule type" value="Genomic_DNA"/>
</dbReference>
<dbReference type="AlphaFoldDB" id="G2KNM8"/>
<gene>
    <name evidence="1" type="ordered locus">MICA_1964</name>
</gene>
<proteinExistence type="predicted"/>
<accession>G2KNM8</accession>
<name>G2KNM8_MICAA</name>
<protein>
    <submittedName>
        <fullName evidence="1">Uncharacterized protein</fullName>
    </submittedName>
</protein>
<organism evidence="1 2">
    <name type="scientific">Micavibrio aeruginosavorus (strain ARL-13)</name>
    <dbReference type="NCBI Taxonomy" id="856793"/>
    <lineage>
        <taxon>Bacteria</taxon>
        <taxon>Pseudomonadati</taxon>
        <taxon>Bdellovibrionota</taxon>
        <taxon>Bdellovibrionia</taxon>
        <taxon>Bdellovibrionales</taxon>
        <taxon>Pseudobdellovibrionaceae</taxon>
        <taxon>Micavibrio</taxon>
    </lineage>
</organism>
<dbReference type="Proteomes" id="UP000009286">
    <property type="component" value="Chromosome"/>
</dbReference>
<dbReference type="STRING" id="856793.MICA_1964"/>
<dbReference type="HOGENOM" id="CLU_1803940_0_0_5"/>
<evidence type="ECO:0000313" key="1">
    <source>
        <dbReference type="EMBL" id="AEP10273.1"/>
    </source>
</evidence>
<dbReference type="KEGG" id="mai:MICA_1964"/>
<evidence type="ECO:0000313" key="2">
    <source>
        <dbReference type="Proteomes" id="UP000009286"/>
    </source>
</evidence>
<keyword evidence="2" id="KW-1185">Reference proteome</keyword>
<sequence>MDDRHTSDSIDHYELRVTLLPAFAAAVRGGTGEQALWPLYRILCANNLRLENYLDRVMRVCTALGDDHPNTIKMKKLLSDEGFKNQIEDTFCLIPESGTPLNRRDRAYLASVFKTASLSRYVFGYEWNLIQTAQPSRPPTPTR</sequence>
<reference evidence="1 2" key="1">
    <citation type="journal article" date="2011" name="BMC Genomics">
        <title>Genomic insights into an obligate epibiotic bacterial predator: Micavibrio aeruginosavorus ARL-13.</title>
        <authorList>
            <person name="Wang Z."/>
            <person name="Kadouri D."/>
            <person name="Wu M."/>
        </authorList>
    </citation>
    <scope>NUCLEOTIDE SEQUENCE [LARGE SCALE GENOMIC DNA]</scope>
    <source>
        <strain evidence="1 2">ARL-13</strain>
    </source>
</reference>